<proteinExistence type="predicted"/>
<accession>A0A330L8U1</accession>
<evidence type="ECO:0000256" key="8">
    <source>
        <dbReference type="ARBA" id="ARBA00023136"/>
    </source>
</evidence>
<dbReference type="GO" id="GO:0006811">
    <property type="term" value="P:monoatomic ion transport"/>
    <property type="evidence" value="ECO:0007669"/>
    <property type="project" value="UniProtKB-KW"/>
</dbReference>
<organism evidence="11 12">
    <name type="scientific">Nitrospira lenta</name>
    <dbReference type="NCBI Taxonomy" id="1436998"/>
    <lineage>
        <taxon>Bacteria</taxon>
        <taxon>Pseudomonadati</taxon>
        <taxon>Nitrospirota</taxon>
        <taxon>Nitrospiria</taxon>
        <taxon>Nitrospirales</taxon>
        <taxon>Nitrospiraceae</taxon>
        <taxon>Nitrospira</taxon>
    </lineage>
</organism>
<evidence type="ECO:0000256" key="9">
    <source>
        <dbReference type="ARBA" id="ARBA00031636"/>
    </source>
</evidence>
<keyword evidence="7" id="KW-0406">Ion transport</keyword>
<feature type="transmembrane region" description="Helical" evidence="10">
    <location>
        <begin position="314"/>
        <end position="334"/>
    </location>
</feature>
<dbReference type="GO" id="GO:0005886">
    <property type="term" value="C:plasma membrane"/>
    <property type="evidence" value="ECO:0007669"/>
    <property type="project" value="UniProtKB-SubCell"/>
</dbReference>
<evidence type="ECO:0000256" key="6">
    <source>
        <dbReference type="ARBA" id="ARBA00022989"/>
    </source>
</evidence>
<dbReference type="CDD" id="cd13137">
    <property type="entry name" value="MATE_NorM_like"/>
    <property type="match status" value="1"/>
</dbReference>
<keyword evidence="12" id="KW-1185">Reference proteome</keyword>
<feature type="transmembrane region" description="Helical" evidence="10">
    <location>
        <begin position="346"/>
        <end position="367"/>
    </location>
</feature>
<evidence type="ECO:0000313" key="12">
    <source>
        <dbReference type="Proteomes" id="UP000248168"/>
    </source>
</evidence>
<evidence type="ECO:0000256" key="2">
    <source>
        <dbReference type="ARBA" id="ARBA00022448"/>
    </source>
</evidence>
<feature type="transmembrane region" description="Helical" evidence="10">
    <location>
        <begin position="190"/>
        <end position="210"/>
    </location>
</feature>
<evidence type="ECO:0000256" key="4">
    <source>
        <dbReference type="ARBA" id="ARBA00022475"/>
    </source>
</evidence>
<feature type="transmembrane region" description="Helical" evidence="10">
    <location>
        <begin position="125"/>
        <end position="148"/>
    </location>
</feature>
<dbReference type="Pfam" id="PF01554">
    <property type="entry name" value="MatE"/>
    <property type="match status" value="2"/>
</dbReference>
<reference evidence="12" key="1">
    <citation type="submission" date="2018-04" db="EMBL/GenBank/DDBJ databases">
        <authorList>
            <person name="Lucker S."/>
            <person name="Sakoula D."/>
        </authorList>
    </citation>
    <scope>NUCLEOTIDE SEQUENCE [LARGE SCALE GENOMIC DNA]</scope>
</reference>
<evidence type="ECO:0000256" key="10">
    <source>
        <dbReference type="SAM" id="Phobius"/>
    </source>
</evidence>
<evidence type="ECO:0000256" key="7">
    <source>
        <dbReference type="ARBA" id="ARBA00023065"/>
    </source>
</evidence>
<evidence type="ECO:0000256" key="5">
    <source>
        <dbReference type="ARBA" id="ARBA00022692"/>
    </source>
</evidence>
<comment type="subcellular location">
    <subcellularLocation>
        <location evidence="1">Cell membrane</location>
        <topology evidence="1">Multi-pass membrane protein</topology>
    </subcellularLocation>
</comment>
<evidence type="ECO:0000256" key="3">
    <source>
        <dbReference type="ARBA" id="ARBA00022449"/>
    </source>
</evidence>
<feature type="transmembrane region" description="Helical" evidence="10">
    <location>
        <begin position="160"/>
        <end position="184"/>
    </location>
</feature>
<keyword evidence="3" id="KW-0050">Antiport</keyword>
<name>A0A330L8U1_9BACT</name>
<feature type="transmembrane region" description="Helical" evidence="10">
    <location>
        <begin position="408"/>
        <end position="427"/>
    </location>
</feature>
<dbReference type="PANTHER" id="PTHR43298:SF2">
    <property type="entry name" value="FMN_FAD EXPORTER YEEO-RELATED"/>
    <property type="match status" value="1"/>
</dbReference>
<feature type="transmembrane region" description="Helical" evidence="10">
    <location>
        <begin position="279"/>
        <end position="302"/>
    </location>
</feature>
<feature type="transmembrane region" description="Helical" evidence="10">
    <location>
        <begin position="56"/>
        <end position="79"/>
    </location>
</feature>
<dbReference type="EMBL" id="OUNR01000016">
    <property type="protein sequence ID" value="SPP65503.1"/>
    <property type="molecule type" value="Genomic_DNA"/>
</dbReference>
<dbReference type="Proteomes" id="UP000248168">
    <property type="component" value="Unassembled WGS sequence"/>
</dbReference>
<dbReference type="PANTHER" id="PTHR43298">
    <property type="entry name" value="MULTIDRUG RESISTANCE PROTEIN NORM-RELATED"/>
    <property type="match status" value="1"/>
</dbReference>
<feature type="transmembrane region" description="Helical" evidence="10">
    <location>
        <begin position="249"/>
        <end position="267"/>
    </location>
</feature>
<keyword evidence="8 10" id="KW-0472">Membrane</keyword>
<dbReference type="RefSeq" id="WP_121989773.1">
    <property type="nucleotide sequence ID" value="NZ_OUNR01000016.1"/>
</dbReference>
<dbReference type="InterPro" id="IPR050222">
    <property type="entry name" value="MATE_MdtK"/>
</dbReference>
<dbReference type="InterPro" id="IPR048279">
    <property type="entry name" value="MdtK-like"/>
</dbReference>
<evidence type="ECO:0000256" key="1">
    <source>
        <dbReference type="ARBA" id="ARBA00004651"/>
    </source>
</evidence>
<dbReference type="NCBIfam" id="TIGR00797">
    <property type="entry name" value="matE"/>
    <property type="match status" value="1"/>
</dbReference>
<keyword evidence="2" id="KW-0813">Transport</keyword>
<dbReference type="PIRSF" id="PIRSF006603">
    <property type="entry name" value="DinF"/>
    <property type="match status" value="1"/>
</dbReference>
<dbReference type="OrthoDB" id="62420at2"/>
<evidence type="ECO:0000313" key="11">
    <source>
        <dbReference type="EMBL" id="SPP65503.1"/>
    </source>
</evidence>
<dbReference type="GO" id="GO:0015297">
    <property type="term" value="F:antiporter activity"/>
    <property type="evidence" value="ECO:0007669"/>
    <property type="project" value="UniProtKB-KW"/>
</dbReference>
<dbReference type="InterPro" id="IPR002528">
    <property type="entry name" value="MATE_fam"/>
</dbReference>
<dbReference type="AlphaFoldDB" id="A0A330L8U1"/>
<feature type="transmembrane region" description="Helical" evidence="10">
    <location>
        <begin position="91"/>
        <end position="113"/>
    </location>
</feature>
<keyword evidence="5 10" id="KW-0812">Transmembrane</keyword>
<keyword evidence="6 10" id="KW-1133">Transmembrane helix</keyword>
<keyword evidence="4" id="KW-1003">Cell membrane</keyword>
<dbReference type="InParanoid" id="A0A330L8U1"/>
<feature type="transmembrane region" description="Helical" evidence="10">
    <location>
        <begin position="379"/>
        <end position="402"/>
    </location>
</feature>
<feature type="transmembrane region" description="Helical" evidence="10">
    <location>
        <begin position="31"/>
        <end position="50"/>
    </location>
</feature>
<gene>
    <name evidence="11" type="ORF">NITLEN_30417</name>
</gene>
<dbReference type="FunCoup" id="A0A330L8U1">
    <property type="interactions" value="72"/>
</dbReference>
<dbReference type="GO" id="GO:0042910">
    <property type="term" value="F:xenobiotic transmembrane transporter activity"/>
    <property type="evidence" value="ECO:0007669"/>
    <property type="project" value="InterPro"/>
</dbReference>
<protein>
    <recommendedName>
        <fullName evidence="9">Multidrug-efflux transporter</fullName>
    </recommendedName>
</protein>
<sequence>MASRIADIRKSVLTLALPVTVSSLLQRTEGIVAVFLVGGLGVIPIAAVGLGQLLAFIATTLVSGLSVGSNVIIAQLWGAKRQRDAGEAARHFLGISLAVSLVLATLGMTLNHVAMDLLGAEPGVIALAIPYSTIIFLVIPFTVLLQVLSSILQGTGDTRTPMYAMILVNLLHIGIAYPLVYGYWGLPALGVKGAAIAVGIAEAIGVAFLWRRSRPILHSSTHIRLDLIRTMWHVGAPVSGERIVQQAGILIYTKLVLLYGTVSYAAHQVGLSIESLSFLPGYGFAIAAATMVGQSIGAGKYTRAKLENWEANRLAIVIMASMGVVFFFFPYLLLRAFTTDDAVIELGTVFLKIVAVLQIPLALTMVIAGSLRGAGDTRFIMGATMVGMWGVRVPMALIVALWLHLSVFYVWMAMIADWTVRMALLLWRYRSERWKTIRVIKTARTV</sequence>